<dbReference type="RefSeq" id="WP_193927337.1">
    <property type="nucleotide sequence ID" value="NZ_JADEYC010000009.1"/>
</dbReference>
<proteinExistence type="predicted"/>
<accession>A0A929B646</accession>
<gene>
    <name evidence="1" type="ORF">IQ251_05390</name>
</gene>
<dbReference type="AlphaFoldDB" id="A0A929B646"/>
<evidence type="ECO:0000313" key="2">
    <source>
        <dbReference type="Proteomes" id="UP000598360"/>
    </source>
</evidence>
<organism evidence="1 2">
    <name type="scientific">Saccharopolyspora montiporae</name>
    <dbReference type="NCBI Taxonomy" id="2781240"/>
    <lineage>
        <taxon>Bacteria</taxon>
        <taxon>Bacillati</taxon>
        <taxon>Actinomycetota</taxon>
        <taxon>Actinomycetes</taxon>
        <taxon>Pseudonocardiales</taxon>
        <taxon>Pseudonocardiaceae</taxon>
        <taxon>Saccharopolyspora</taxon>
    </lineage>
</organism>
<name>A0A929B646_9PSEU</name>
<reference evidence="1" key="1">
    <citation type="submission" date="2020-10" db="EMBL/GenBank/DDBJ databases">
        <title>Diversity and distribution of actinomycetes associated with coral in the coast of Hainan.</title>
        <authorList>
            <person name="Li F."/>
        </authorList>
    </citation>
    <scope>NUCLEOTIDE SEQUENCE</scope>
    <source>
        <strain evidence="1">HNM0983</strain>
    </source>
</reference>
<sequence>MAASFHHDLAIAEVVLRNAMNDRLVEQYGPRWWANEKLLDERGQNAVAKAFKDARCTAESPPGRIVAQLAMGFWVHLLEPGGFVGRPPFRARRYYDAVLWRPATSRRSGRRC</sequence>
<dbReference type="Proteomes" id="UP000598360">
    <property type="component" value="Unassembled WGS sequence"/>
</dbReference>
<keyword evidence="2" id="KW-1185">Reference proteome</keyword>
<protein>
    <submittedName>
        <fullName evidence="1">Uncharacterized protein</fullName>
    </submittedName>
</protein>
<dbReference type="EMBL" id="JADEYC010000009">
    <property type="protein sequence ID" value="MBE9373879.1"/>
    <property type="molecule type" value="Genomic_DNA"/>
</dbReference>
<comment type="caution">
    <text evidence="1">The sequence shown here is derived from an EMBL/GenBank/DDBJ whole genome shotgun (WGS) entry which is preliminary data.</text>
</comment>
<evidence type="ECO:0000313" key="1">
    <source>
        <dbReference type="EMBL" id="MBE9373879.1"/>
    </source>
</evidence>